<dbReference type="PRINTS" id="PR01573">
    <property type="entry name" value="SUPERTUBBY"/>
</dbReference>
<evidence type="ECO:0000313" key="4">
    <source>
        <dbReference type="EMBL" id="KAG0264057.1"/>
    </source>
</evidence>
<keyword evidence="5" id="KW-1185">Reference proteome</keyword>
<dbReference type="PANTHER" id="PTHR16517:SF7">
    <property type="entry name" value="PROTEIN KING TUBBY"/>
    <property type="match status" value="1"/>
</dbReference>
<evidence type="ECO:0000256" key="2">
    <source>
        <dbReference type="SAM" id="MobiDB-lite"/>
    </source>
</evidence>
<feature type="domain" description="Tubby C-terminal" evidence="3">
    <location>
        <begin position="84"/>
        <end position="196"/>
    </location>
</feature>
<dbReference type="EMBL" id="JAAAJB010000149">
    <property type="protein sequence ID" value="KAG0264057.1"/>
    <property type="molecule type" value="Genomic_DNA"/>
</dbReference>
<name>A0A9P6U8R7_9FUNG</name>
<dbReference type="Proteomes" id="UP000807716">
    <property type="component" value="Unassembled WGS sequence"/>
</dbReference>
<organism evidence="4 5">
    <name type="scientific">Actinomortierella ambigua</name>
    <dbReference type="NCBI Taxonomy" id="1343610"/>
    <lineage>
        <taxon>Eukaryota</taxon>
        <taxon>Fungi</taxon>
        <taxon>Fungi incertae sedis</taxon>
        <taxon>Mucoromycota</taxon>
        <taxon>Mortierellomycotina</taxon>
        <taxon>Mortierellomycetes</taxon>
        <taxon>Mortierellales</taxon>
        <taxon>Mortierellaceae</taxon>
        <taxon>Actinomortierella</taxon>
    </lineage>
</organism>
<dbReference type="OrthoDB" id="8775810at2759"/>
<comment type="similarity">
    <text evidence="1">Belongs to the TUB family.</text>
</comment>
<feature type="domain" description="Tubby C-terminal" evidence="3">
    <location>
        <begin position="236"/>
        <end position="326"/>
    </location>
</feature>
<comment type="caution">
    <text evidence="4">The sequence shown here is derived from an EMBL/GenBank/DDBJ whole genome shotgun (WGS) entry which is preliminary data.</text>
</comment>
<dbReference type="InterPro" id="IPR000007">
    <property type="entry name" value="Tubby_C"/>
</dbReference>
<gene>
    <name evidence="4" type="ORF">DFQ27_001450</name>
</gene>
<dbReference type="InterPro" id="IPR025659">
    <property type="entry name" value="Tubby-like_C"/>
</dbReference>
<reference evidence="4" key="1">
    <citation type="journal article" date="2020" name="Fungal Divers.">
        <title>Resolving the Mortierellaceae phylogeny through synthesis of multi-gene phylogenetics and phylogenomics.</title>
        <authorList>
            <person name="Vandepol N."/>
            <person name="Liber J."/>
            <person name="Desiro A."/>
            <person name="Na H."/>
            <person name="Kennedy M."/>
            <person name="Barry K."/>
            <person name="Grigoriev I.V."/>
            <person name="Miller A.N."/>
            <person name="O'Donnell K."/>
            <person name="Stajich J.E."/>
            <person name="Bonito G."/>
        </authorList>
    </citation>
    <scope>NUCLEOTIDE SEQUENCE</scope>
    <source>
        <strain evidence="4">BC1065</strain>
    </source>
</reference>
<feature type="compositionally biased region" description="Low complexity" evidence="2">
    <location>
        <begin position="194"/>
        <end position="209"/>
    </location>
</feature>
<dbReference type="AlphaFoldDB" id="A0A9P6U8R7"/>
<dbReference type="Gene3D" id="3.20.90.10">
    <property type="entry name" value="Tubby Protein, Chain A"/>
    <property type="match status" value="2"/>
</dbReference>
<dbReference type="Pfam" id="PF01167">
    <property type="entry name" value="Tub"/>
    <property type="match status" value="2"/>
</dbReference>
<proteinExistence type="inferred from homology"/>
<accession>A0A9P6U8R7</accession>
<dbReference type="PANTHER" id="PTHR16517">
    <property type="entry name" value="TUBBY-RELATED"/>
    <property type="match status" value="1"/>
</dbReference>
<dbReference type="SUPFAM" id="SSF54518">
    <property type="entry name" value="Tubby C-terminal domain-like"/>
    <property type="match status" value="2"/>
</dbReference>
<evidence type="ECO:0000256" key="1">
    <source>
        <dbReference type="ARBA" id="ARBA00007129"/>
    </source>
</evidence>
<feature type="compositionally biased region" description="Polar residues" evidence="2">
    <location>
        <begin position="220"/>
        <end position="238"/>
    </location>
</feature>
<feature type="compositionally biased region" description="Low complexity" evidence="2">
    <location>
        <begin position="1"/>
        <end position="17"/>
    </location>
</feature>
<protein>
    <recommendedName>
        <fullName evidence="3">Tubby C-terminal domain-containing protein</fullName>
    </recommendedName>
</protein>
<feature type="region of interest" description="Disordered" evidence="2">
    <location>
        <begin position="1"/>
        <end position="29"/>
    </location>
</feature>
<feature type="region of interest" description="Disordered" evidence="2">
    <location>
        <begin position="184"/>
        <end position="251"/>
    </location>
</feature>
<evidence type="ECO:0000259" key="3">
    <source>
        <dbReference type="Pfam" id="PF01167"/>
    </source>
</evidence>
<evidence type="ECO:0000313" key="5">
    <source>
        <dbReference type="Proteomes" id="UP000807716"/>
    </source>
</evidence>
<sequence length="370" mass="40855">MASSSNSTATASSSTAAPEPGAGWPWVVEPPEPQQYAEALVQPAPHPPPEPHIVNRPTLNMTPPFSFGSQLGLLVPKLVHDTVMSPVPRGKRFMCRIVRKNSGVDKRMYPTYELSLEEPYQQSKVLLLVATKRKRSKGSYYSITSHLDNAYDYDRKATDTQYGVLGKLRSNFFGTVFNIYSNGRNPFKDPKIPSPSTSTPSTASESTVPLGTDAAGSAKTPGSSAQTYPLSSSDTQSSDNRRRSSHRVKKQDLPVRQELGVVIYNPNVLGLKGPRKMTILMNMMTPDGSMIECRPTELKDSLASRYSTGDRSDLLVLKNKSPQWNEVEYIILQFGRITEDSFTMDCQYPLTPFQAFAIALTSFDAKLACE</sequence>